<reference evidence="8" key="1">
    <citation type="submission" date="2016-07" db="EMBL/GenBank/DDBJ databases">
        <authorList>
            <person name="Bretaudeau A."/>
        </authorList>
    </citation>
    <scope>NUCLEOTIDE SEQUENCE</scope>
    <source>
        <strain evidence="8">Rice</strain>
        <tissue evidence="8">Whole body</tissue>
    </source>
</reference>
<dbReference type="InterPro" id="IPR050549">
    <property type="entry name" value="MFS_Trehalose_Transporter"/>
</dbReference>
<feature type="transmembrane region" description="Helical" evidence="6">
    <location>
        <begin position="137"/>
        <end position="157"/>
    </location>
</feature>
<feature type="transmembrane region" description="Helical" evidence="6">
    <location>
        <begin position="501"/>
        <end position="526"/>
    </location>
</feature>
<feature type="domain" description="Major facilitator superfamily (MFS) profile" evidence="7">
    <location>
        <begin position="129"/>
        <end position="592"/>
    </location>
</feature>
<evidence type="ECO:0000256" key="4">
    <source>
        <dbReference type="ARBA" id="ARBA00023136"/>
    </source>
</evidence>
<feature type="transmembrane region" description="Helical" evidence="6">
    <location>
        <begin position="414"/>
        <end position="436"/>
    </location>
</feature>
<dbReference type="AlphaFoldDB" id="A0A2H1V735"/>
<dbReference type="Gene3D" id="1.20.1250.20">
    <property type="entry name" value="MFS general substrate transporter like domains"/>
    <property type="match status" value="1"/>
</dbReference>
<protein>
    <submittedName>
        <fullName evidence="8">SFRICE_019238</fullName>
    </submittedName>
</protein>
<dbReference type="InterPro" id="IPR020846">
    <property type="entry name" value="MFS_dom"/>
</dbReference>
<dbReference type="GO" id="GO:0022857">
    <property type="term" value="F:transmembrane transporter activity"/>
    <property type="evidence" value="ECO:0007669"/>
    <property type="project" value="InterPro"/>
</dbReference>
<gene>
    <name evidence="8" type="ORF">SFRICE_019238</name>
</gene>
<feature type="transmembrane region" description="Helical" evidence="6">
    <location>
        <begin position="570"/>
        <end position="588"/>
    </location>
</feature>
<dbReference type="OrthoDB" id="6133115at2759"/>
<evidence type="ECO:0000313" key="8">
    <source>
        <dbReference type="EMBL" id="SOQ36064.1"/>
    </source>
</evidence>
<dbReference type="InterPro" id="IPR036259">
    <property type="entry name" value="MFS_trans_sf"/>
</dbReference>
<name>A0A2H1V735_SPOFR</name>
<dbReference type="PANTHER" id="PTHR48021">
    <property type="match status" value="1"/>
</dbReference>
<evidence type="ECO:0000256" key="6">
    <source>
        <dbReference type="SAM" id="Phobius"/>
    </source>
</evidence>
<feature type="transmembrane region" description="Helical" evidence="6">
    <location>
        <begin position="227"/>
        <end position="248"/>
    </location>
</feature>
<proteinExistence type="predicted"/>
<dbReference type="PROSITE" id="PS00217">
    <property type="entry name" value="SUGAR_TRANSPORT_2"/>
    <property type="match status" value="1"/>
</dbReference>
<accession>A0A2H1V735</accession>
<feature type="transmembrane region" description="Helical" evidence="6">
    <location>
        <begin position="290"/>
        <end position="313"/>
    </location>
</feature>
<dbReference type="EMBL" id="ODYU01000770">
    <property type="protein sequence ID" value="SOQ36064.1"/>
    <property type="molecule type" value="Genomic_DNA"/>
</dbReference>
<dbReference type="InterPro" id="IPR005828">
    <property type="entry name" value="MFS_sugar_transport-like"/>
</dbReference>
<evidence type="ECO:0000256" key="1">
    <source>
        <dbReference type="ARBA" id="ARBA00004141"/>
    </source>
</evidence>
<evidence type="ECO:0000256" key="2">
    <source>
        <dbReference type="ARBA" id="ARBA00022692"/>
    </source>
</evidence>
<feature type="transmembrane region" description="Helical" evidence="6">
    <location>
        <begin position="538"/>
        <end position="558"/>
    </location>
</feature>
<organism evidence="8">
    <name type="scientific">Spodoptera frugiperda</name>
    <name type="common">Fall armyworm</name>
    <dbReference type="NCBI Taxonomy" id="7108"/>
    <lineage>
        <taxon>Eukaryota</taxon>
        <taxon>Metazoa</taxon>
        <taxon>Ecdysozoa</taxon>
        <taxon>Arthropoda</taxon>
        <taxon>Hexapoda</taxon>
        <taxon>Insecta</taxon>
        <taxon>Pterygota</taxon>
        <taxon>Neoptera</taxon>
        <taxon>Endopterygota</taxon>
        <taxon>Lepidoptera</taxon>
        <taxon>Glossata</taxon>
        <taxon>Ditrysia</taxon>
        <taxon>Noctuoidea</taxon>
        <taxon>Noctuidae</taxon>
        <taxon>Amphipyrinae</taxon>
        <taxon>Spodoptera</taxon>
    </lineage>
</organism>
<dbReference type="PANTHER" id="PTHR48021:SF39">
    <property type="entry name" value="MAJOR FACILITATOR SUPERFAMILY (MFS) PROFILE DOMAIN-CONTAINING PROTEIN"/>
    <property type="match status" value="1"/>
</dbReference>
<feature type="transmembrane region" description="Helical" evidence="6">
    <location>
        <begin position="172"/>
        <end position="193"/>
    </location>
</feature>
<dbReference type="Pfam" id="PF00083">
    <property type="entry name" value="Sugar_tr"/>
    <property type="match status" value="1"/>
</dbReference>
<feature type="transmembrane region" description="Helical" evidence="6">
    <location>
        <begin position="260"/>
        <end position="284"/>
    </location>
</feature>
<keyword evidence="3 6" id="KW-1133">Transmembrane helix</keyword>
<dbReference type="SUPFAM" id="SSF103473">
    <property type="entry name" value="MFS general substrate transporter"/>
    <property type="match status" value="1"/>
</dbReference>
<keyword evidence="4 6" id="KW-0472">Membrane</keyword>
<dbReference type="InterPro" id="IPR005829">
    <property type="entry name" value="Sugar_transporter_CS"/>
</dbReference>
<feature type="transmembrane region" description="Helical" evidence="6">
    <location>
        <begin position="374"/>
        <end position="394"/>
    </location>
</feature>
<evidence type="ECO:0000256" key="3">
    <source>
        <dbReference type="ARBA" id="ARBA00022989"/>
    </source>
</evidence>
<comment type="subcellular location">
    <subcellularLocation>
        <location evidence="1">Membrane</location>
        <topology evidence="1">Multi-pass membrane protein</topology>
    </subcellularLocation>
</comment>
<dbReference type="PROSITE" id="PS50850">
    <property type="entry name" value="MFS"/>
    <property type="match status" value="1"/>
</dbReference>
<evidence type="ECO:0000259" key="7">
    <source>
        <dbReference type="PROSITE" id="PS50850"/>
    </source>
</evidence>
<sequence length="645" mass="72157">MRYALGPTRYALRATPYALRPTRYALRATPYALRPTRYALRPTRYALRPTRYALRATLYALRSTPYALRATLYALRATLYARRITCYALRLHAPRLHMSGDKAMVFGDGGLTPDDYSYSKNFRTALPQFLAVSAKNLVLLGYGMTLGFSTILMPAVLDPKDGEVLHLNKSEISWISSINLIIVPLGCALSGVVTSPIGRRKAMQMVNVPFCIAWLMFHFATNTGHLYGALFITGLAGGLLEAPVLTYVAEITQPHLRGALTATSSLCIILGVFTQFLFGIFMYWRTVALVNIAFTVTAIIALCFVPESPHWLVSKKRHDDARKSLQWLRGWTTPAAVENELRDIQVLFKREKKDLTDVEETMSEKMSYYMRKSFMVPFFLVSFTFFVGNFSGMTTLQTYAVSIFQMLRAPIDKYYATLILGVLQIVGAGTCVLLVHYTGKRPLTLFSTSGAGICCILVAIYDIYIKTNGFTEALQSSNATLTAINNTSNEMLEEPRNPYSWIPMTLLMLLALLAHTGLRLLPWILIGEVFSAKTRSGGAGVSSAIGYLFGFLTNKLYISMVDTLSIWGTYGFYGIVCFVGVIVFYFILPETEGKKLNDIENHYAGRSKLNNQVYRSRRKASQDVSKMREMKGATNPTFEDDTSKL</sequence>
<keyword evidence="2 6" id="KW-0812">Transmembrane</keyword>
<dbReference type="FunFam" id="1.20.1250.20:FF:000249">
    <property type="entry name" value="facilitated trehalose transporter Tret1"/>
    <property type="match status" value="1"/>
</dbReference>
<feature type="region of interest" description="Disordered" evidence="5">
    <location>
        <begin position="614"/>
        <end position="645"/>
    </location>
</feature>
<feature type="transmembrane region" description="Helical" evidence="6">
    <location>
        <begin position="443"/>
        <end position="464"/>
    </location>
</feature>
<dbReference type="GO" id="GO:0016020">
    <property type="term" value="C:membrane"/>
    <property type="evidence" value="ECO:0007669"/>
    <property type="project" value="UniProtKB-SubCell"/>
</dbReference>
<evidence type="ECO:0000256" key="5">
    <source>
        <dbReference type="SAM" id="MobiDB-lite"/>
    </source>
</evidence>
<feature type="transmembrane region" description="Helical" evidence="6">
    <location>
        <begin position="205"/>
        <end position="221"/>
    </location>
</feature>